<organism evidence="1">
    <name type="scientific">uncultured Desulfobacteraceae bacterium</name>
    <dbReference type="NCBI Taxonomy" id="218296"/>
    <lineage>
        <taxon>Bacteria</taxon>
        <taxon>Pseudomonadati</taxon>
        <taxon>Thermodesulfobacteriota</taxon>
        <taxon>Desulfobacteria</taxon>
        <taxon>Desulfobacterales</taxon>
        <taxon>Desulfobacteraceae</taxon>
        <taxon>environmental samples</taxon>
    </lineage>
</organism>
<accession>A0A484HIH9</accession>
<protein>
    <submittedName>
        <fullName evidence="1">Uncharacterized protein</fullName>
    </submittedName>
</protein>
<name>A0A484HIH9_9BACT</name>
<dbReference type="EMBL" id="CAACVI010000045">
    <property type="protein sequence ID" value="VEN74972.1"/>
    <property type="molecule type" value="Genomic_DNA"/>
</dbReference>
<dbReference type="AlphaFoldDB" id="A0A484HIH9"/>
<gene>
    <name evidence="1" type="ORF">EPICR_50253</name>
</gene>
<evidence type="ECO:0000313" key="1">
    <source>
        <dbReference type="EMBL" id="VEN74972.1"/>
    </source>
</evidence>
<proteinExistence type="predicted"/>
<sequence length="86" mass="9524">MKTGVIVYIAGSDDSELRTDWDAEVEKLEIEADMVETISPTSGHFDIPDAWLAMTVKGMHRIECMVAERAGSGGLRLQDKRLRLCG</sequence>
<reference evidence="1" key="1">
    <citation type="submission" date="2019-01" db="EMBL/GenBank/DDBJ databases">
        <authorList>
            <consortium name="Genoscope - CEA"/>
            <person name="William W."/>
        </authorList>
    </citation>
    <scope>NUCLEOTIDE SEQUENCE</scope>
    <source>
        <strain evidence="1">CR-1</strain>
    </source>
</reference>